<dbReference type="InterPro" id="IPR029021">
    <property type="entry name" value="Prot-tyrosine_phosphatase-like"/>
</dbReference>
<dbReference type="InterPro" id="IPR000387">
    <property type="entry name" value="Tyr_Pase_dom"/>
</dbReference>
<evidence type="ECO:0000313" key="4">
    <source>
        <dbReference type="Proteomes" id="UP000887568"/>
    </source>
</evidence>
<evidence type="ECO:0000259" key="2">
    <source>
        <dbReference type="PROSITE" id="PS50056"/>
    </source>
</evidence>
<dbReference type="OMA" id="AHDLEIM"/>
<accession>A0A914BRC8</accession>
<evidence type="ECO:0000259" key="1">
    <source>
        <dbReference type="PROSITE" id="PS50054"/>
    </source>
</evidence>
<organism evidence="3 4">
    <name type="scientific">Patiria miniata</name>
    <name type="common">Bat star</name>
    <name type="synonym">Asterina miniata</name>
    <dbReference type="NCBI Taxonomy" id="46514"/>
    <lineage>
        <taxon>Eukaryota</taxon>
        <taxon>Metazoa</taxon>
        <taxon>Echinodermata</taxon>
        <taxon>Eleutherozoa</taxon>
        <taxon>Asterozoa</taxon>
        <taxon>Asteroidea</taxon>
        <taxon>Valvatacea</taxon>
        <taxon>Valvatida</taxon>
        <taxon>Asterinidae</taxon>
        <taxon>Patiria</taxon>
    </lineage>
</organism>
<reference evidence="3" key="1">
    <citation type="submission" date="2022-11" db="UniProtKB">
        <authorList>
            <consortium name="EnsemblMetazoa"/>
        </authorList>
    </citation>
    <scope>IDENTIFICATION</scope>
</reference>
<dbReference type="AlphaFoldDB" id="A0A914BRC8"/>
<dbReference type="PANTHER" id="PTHR46377">
    <property type="entry name" value="DUAL SPECIFICITY PROTEIN PHOSPHATASE 19"/>
    <property type="match status" value="1"/>
</dbReference>
<dbReference type="PROSITE" id="PS50056">
    <property type="entry name" value="TYR_PHOSPHATASE_2"/>
    <property type="match status" value="1"/>
</dbReference>
<dbReference type="GO" id="GO:0005737">
    <property type="term" value="C:cytoplasm"/>
    <property type="evidence" value="ECO:0007669"/>
    <property type="project" value="TreeGrafter"/>
</dbReference>
<dbReference type="SUPFAM" id="SSF52799">
    <property type="entry name" value="(Phosphotyrosine protein) phosphatases II"/>
    <property type="match status" value="1"/>
</dbReference>
<dbReference type="InterPro" id="IPR000340">
    <property type="entry name" value="Dual-sp_phosphatase_cat-dom"/>
</dbReference>
<dbReference type="OrthoDB" id="10252009at2759"/>
<dbReference type="Pfam" id="PF00782">
    <property type="entry name" value="DSPc"/>
    <property type="match status" value="1"/>
</dbReference>
<feature type="domain" description="Tyrosine specific protein phosphatases" evidence="2">
    <location>
        <begin position="128"/>
        <end position="182"/>
    </location>
</feature>
<name>A0A914BRC8_PATMI</name>
<proteinExistence type="predicted"/>
<dbReference type="GO" id="GO:0008579">
    <property type="term" value="F:JUN kinase phosphatase activity"/>
    <property type="evidence" value="ECO:0007669"/>
    <property type="project" value="TreeGrafter"/>
</dbReference>
<dbReference type="InterPro" id="IPR020422">
    <property type="entry name" value="TYR_PHOSPHATASE_DUAL_dom"/>
</dbReference>
<dbReference type="CTD" id="142679"/>
<dbReference type="EnsemblMetazoa" id="XM_038222268.1">
    <property type="protein sequence ID" value="XP_038078196.1"/>
    <property type="gene ID" value="LOC119745724"/>
</dbReference>
<dbReference type="PROSITE" id="PS50054">
    <property type="entry name" value="TYR_PHOSPHATASE_DUAL"/>
    <property type="match status" value="1"/>
</dbReference>
<keyword evidence="4" id="KW-1185">Reference proteome</keyword>
<dbReference type="RefSeq" id="XP_038078196.1">
    <property type="nucleotide sequence ID" value="XM_038222268.1"/>
</dbReference>
<dbReference type="GeneID" id="119745724"/>
<dbReference type="SMART" id="SM00195">
    <property type="entry name" value="DSPc"/>
    <property type="match status" value="1"/>
</dbReference>
<evidence type="ECO:0008006" key="5">
    <source>
        <dbReference type="Google" id="ProtNLM"/>
    </source>
</evidence>
<sequence length="208" mass="22906">MSFLGDIASFSRTSLKTVETQVTTPAGQVLVETRVDGSFTQRPVEGKSLGFVGDVKPDFQVVEVRPGLLLSSQDVATNLDLLNQHCVTHILNVATGISNVFPDTFVYKTVEILDLPETEITGYFEECFQFLDVARDIKGTVLVHCNAGVSRAPSIVIGYIMSKEGACFEAVYQELRGLRPAVGPNDGFRRSLLKYEATLKNRDNDREV</sequence>
<dbReference type="Proteomes" id="UP000887568">
    <property type="component" value="Unplaced"/>
</dbReference>
<dbReference type="PANTHER" id="PTHR46377:SF1">
    <property type="entry name" value="DUAL SPECIFICITY PROTEIN PHOSPHATASE 19"/>
    <property type="match status" value="1"/>
</dbReference>
<protein>
    <recommendedName>
        <fullName evidence="5">Dual specificity protein phosphatase 19</fullName>
    </recommendedName>
</protein>
<feature type="domain" description="Tyrosine-protein phosphatase" evidence="1">
    <location>
        <begin position="60"/>
        <end position="201"/>
    </location>
</feature>
<dbReference type="Gene3D" id="3.90.190.10">
    <property type="entry name" value="Protein tyrosine phosphatase superfamily"/>
    <property type="match status" value="1"/>
</dbReference>
<evidence type="ECO:0000313" key="3">
    <source>
        <dbReference type="EnsemblMetazoa" id="XP_038078196.1"/>
    </source>
</evidence>